<protein>
    <submittedName>
        <fullName evidence="2">Uncharacterized protein</fullName>
    </submittedName>
</protein>
<dbReference type="EMBL" id="LCZI01001485">
    <property type="protein sequence ID" value="KKZ60730.1"/>
    <property type="molecule type" value="Genomic_DNA"/>
</dbReference>
<dbReference type="InterPro" id="IPR036770">
    <property type="entry name" value="Ankyrin_rpt-contain_sf"/>
</dbReference>
<dbReference type="PROSITE" id="PS50297">
    <property type="entry name" value="ANK_REP_REGION"/>
    <property type="match status" value="1"/>
</dbReference>
<dbReference type="Pfam" id="PF12796">
    <property type="entry name" value="Ank_2"/>
    <property type="match status" value="1"/>
</dbReference>
<dbReference type="Gene3D" id="1.25.40.20">
    <property type="entry name" value="Ankyrin repeat-containing domain"/>
    <property type="match status" value="1"/>
</dbReference>
<organism evidence="2 3">
    <name type="scientific">[Emmonsia] crescens</name>
    <dbReference type="NCBI Taxonomy" id="73230"/>
    <lineage>
        <taxon>Eukaryota</taxon>
        <taxon>Fungi</taxon>
        <taxon>Dikarya</taxon>
        <taxon>Ascomycota</taxon>
        <taxon>Pezizomycotina</taxon>
        <taxon>Eurotiomycetes</taxon>
        <taxon>Eurotiomycetidae</taxon>
        <taxon>Onygenales</taxon>
        <taxon>Ajellomycetaceae</taxon>
        <taxon>Emergomyces</taxon>
    </lineage>
</organism>
<gene>
    <name evidence="2" type="ORF">EMCG_04604</name>
</gene>
<evidence type="ECO:0000256" key="1">
    <source>
        <dbReference type="PROSITE-ProRule" id="PRU00023"/>
    </source>
</evidence>
<reference evidence="3" key="1">
    <citation type="journal article" date="2015" name="PLoS Genet.">
        <title>The dynamic genome and transcriptome of the human fungal pathogen Blastomyces and close relative Emmonsia.</title>
        <authorList>
            <person name="Munoz J.F."/>
            <person name="Gauthier G.M."/>
            <person name="Desjardins C.A."/>
            <person name="Gallo J.E."/>
            <person name="Holder J."/>
            <person name="Sullivan T.D."/>
            <person name="Marty A.J."/>
            <person name="Carmen J.C."/>
            <person name="Chen Z."/>
            <person name="Ding L."/>
            <person name="Gujja S."/>
            <person name="Magrini V."/>
            <person name="Misas E."/>
            <person name="Mitreva M."/>
            <person name="Priest M."/>
            <person name="Saif S."/>
            <person name="Whiston E.A."/>
            <person name="Young S."/>
            <person name="Zeng Q."/>
            <person name="Goldman W.E."/>
            <person name="Mardis E.R."/>
            <person name="Taylor J.W."/>
            <person name="McEwen J.G."/>
            <person name="Clay O.K."/>
            <person name="Klein B.S."/>
            <person name="Cuomo C.A."/>
        </authorList>
    </citation>
    <scope>NUCLEOTIDE SEQUENCE [LARGE SCALE GENOMIC DNA]</scope>
    <source>
        <strain evidence="3">UAMH 3008</strain>
    </source>
</reference>
<accession>A0A0G2HSN0</accession>
<proteinExistence type="predicted"/>
<dbReference type="SUPFAM" id="SSF48403">
    <property type="entry name" value="Ankyrin repeat"/>
    <property type="match status" value="1"/>
</dbReference>
<name>A0A0G2HSN0_9EURO</name>
<dbReference type="PROSITE" id="PS50088">
    <property type="entry name" value="ANK_REPEAT"/>
    <property type="match status" value="1"/>
</dbReference>
<evidence type="ECO:0000313" key="3">
    <source>
        <dbReference type="Proteomes" id="UP000034164"/>
    </source>
</evidence>
<keyword evidence="1" id="KW-0040">ANK repeat</keyword>
<feature type="repeat" description="ANK" evidence="1">
    <location>
        <begin position="17"/>
        <end position="49"/>
    </location>
</feature>
<sequence length="60" mass="6499">MKLLLDRGAELDRIDWNGRSALSWAVEDGSLAVVELLIKRGDDVEGTGPTGLGVEKTMIM</sequence>
<dbReference type="InterPro" id="IPR002110">
    <property type="entry name" value="Ankyrin_rpt"/>
</dbReference>
<comment type="caution">
    <text evidence="2">The sequence shown here is derived from an EMBL/GenBank/DDBJ whole genome shotgun (WGS) entry which is preliminary data.</text>
</comment>
<dbReference type="OrthoDB" id="4188641at2759"/>
<evidence type="ECO:0000313" key="2">
    <source>
        <dbReference type="EMBL" id="KKZ60730.1"/>
    </source>
</evidence>
<dbReference type="SMART" id="SM00248">
    <property type="entry name" value="ANK"/>
    <property type="match status" value="1"/>
</dbReference>
<dbReference type="AlphaFoldDB" id="A0A0G2HSN0"/>
<dbReference type="Proteomes" id="UP000034164">
    <property type="component" value="Unassembled WGS sequence"/>
</dbReference>
<dbReference type="VEuPathDB" id="FungiDB:EMCG_04604"/>